<comment type="caution">
    <text evidence="1">The sequence shown here is derived from an EMBL/GenBank/DDBJ whole genome shotgun (WGS) entry which is preliminary data.</text>
</comment>
<keyword evidence="2" id="KW-1185">Reference proteome</keyword>
<sequence length="135" mass="15581">MRAIEVARLQNILDRLEVGEPKDLLLRWIERQVKAMGETRFHQWVECDSSEDLGMLLHRRFNDAILSHLSELEDQFMRQNYMPIAQCLIQDGFQLGTDFSSYNGSLMVSEEAREYLLGATPPEGLKEIQLTLPAL</sequence>
<reference evidence="1 2" key="1">
    <citation type="journal article" date="2018" name="Sci. Rep.">
        <title>A novel species of the marine cyanobacterium Acaryochloris with a unique pigment content and lifestyle.</title>
        <authorList>
            <person name="Partensky F."/>
            <person name="Six C."/>
            <person name="Ratin M."/>
            <person name="Garczarek L."/>
            <person name="Vaulot D."/>
            <person name="Probert I."/>
            <person name="Calteau A."/>
            <person name="Gourvil P."/>
            <person name="Marie D."/>
            <person name="Grebert T."/>
            <person name="Bouchier C."/>
            <person name="Le Panse S."/>
            <person name="Gachenot M."/>
            <person name="Rodriguez F."/>
            <person name="Garrido J.L."/>
        </authorList>
    </citation>
    <scope>NUCLEOTIDE SEQUENCE [LARGE SCALE GENOMIC DNA]</scope>
    <source>
        <strain evidence="1 2">RCC1774</strain>
    </source>
</reference>
<dbReference type="EMBL" id="PQWO01000028">
    <property type="protein sequence ID" value="PZD70783.1"/>
    <property type="molecule type" value="Genomic_DNA"/>
</dbReference>
<accession>A0A2W1J8X1</accession>
<proteinExistence type="predicted"/>
<dbReference type="RefSeq" id="WP_110988716.1">
    <property type="nucleotide sequence ID" value="NZ_CAWNWM010000028.1"/>
</dbReference>
<evidence type="ECO:0000313" key="1">
    <source>
        <dbReference type="EMBL" id="PZD70783.1"/>
    </source>
</evidence>
<protein>
    <submittedName>
        <fullName evidence="1">Uncharacterized protein</fullName>
    </submittedName>
</protein>
<dbReference type="Proteomes" id="UP000248857">
    <property type="component" value="Unassembled WGS sequence"/>
</dbReference>
<gene>
    <name evidence="1" type="ORF">C1752_09172</name>
</gene>
<evidence type="ECO:0000313" key="2">
    <source>
        <dbReference type="Proteomes" id="UP000248857"/>
    </source>
</evidence>
<organism evidence="1 2">
    <name type="scientific">Acaryochloris thomasi RCC1774</name>
    <dbReference type="NCBI Taxonomy" id="1764569"/>
    <lineage>
        <taxon>Bacteria</taxon>
        <taxon>Bacillati</taxon>
        <taxon>Cyanobacteriota</taxon>
        <taxon>Cyanophyceae</taxon>
        <taxon>Acaryochloridales</taxon>
        <taxon>Acaryochloridaceae</taxon>
        <taxon>Acaryochloris</taxon>
        <taxon>Acaryochloris thomasi</taxon>
    </lineage>
</organism>
<dbReference type="AlphaFoldDB" id="A0A2W1J8X1"/>
<name>A0A2W1J8X1_9CYAN</name>